<keyword evidence="2" id="KW-0812">Transmembrane</keyword>
<keyword evidence="2" id="KW-1133">Transmembrane helix</keyword>
<gene>
    <name evidence="3" type="ORF">B1H18_10110</name>
</gene>
<dbReference type="Proteomes" id="UP000190539">
    <property type="component" value="Unassembled WGS sequence"/>
</dbReference>
<dbReference type="AlphaFoldDB" id="A0A1V4ABG7"/>
<dbReference type="STRING" id="83656.B1H18_10110"/>
<feature type="transmembrane region" description="Helical" evidence="2">
    <location>
        <begin position="70"/>
        <end position="90"/>
    </location>
</feature>
<feature type="region of interest" description="Disordered" evidence="1">
    <location>
        <begin position="1"/>
        <end position="50"/>
    </location>
</feature>
<name>A0A1V4ABG7_9ACTN</name>
<accession>A0A1V4ABG7</accession>
<evidence type="ECO:0008006" key="5">
    <source>
        <dbReference type="Google" id="ProtNLM"/>
    </source>
</evidence>
<evidence type="ECO:0000313" key="3">
    <source>
        <dbReference type="EMBL" id="OON80754.1"/>
    </source>
</evidence>
<keyword evidence="4" id="KW-1185">Reference proteome</keyword>
<sequence length="489" mass="51827">MSHQPNGRAAPPARATPTTPARPPLPARSSPSVPDQAGGPRPPAAGEPGTAWAEGVRRLRAAATTEPGRLRLIGAVLAALVLVFGAVTAWQMSERSDSARDVVRRSQPLSADAASIYRSLADADTTASSGFLAGGQEPPAVSARYTRDIRTASTKLTKAAANTDTSTSSAAAVAKLNRLLPVYTGRIETARTYNRQGLPLGGAWLRNGSDLMQNQMLPAAEKLYKAEKERLSSDYDGATRFPWIAIGLGVVALAALGWAQRRNYRRTNRMFNHGLLAATAASTVVLLWLAVGHTVARAELNGSYDNGAKSLSVLNDARIAALKARGSENLTLVARGAVTVTVDDKTLDAYDTQYKRQMAELAGGKGSGLLGEALAIADRDQGRSPVRKAKEEVKAWKNRHQEARRRDDAGDYDGALAKVIGDDRPTSDSFYAVEKALDRALDVEQGEFDRAAGDGRDAMRGLPVGAGVLAVLAAVGAVLGIGRRLSEYR</sequence>
<keyword evidence="2" id="KW-0472">Membrane</keyword>
<proteinExistence type="predicted"/>
<dbReference type="EMBL" id="MVFC01000006">
    <property type="protein sequence ID" value="OON80754.1"/>
    <property type="molecule type" value="Genomic_DNA"/>
</dbReference>
<feature type="transmembrane region" description="Helical" evidence="2">
    <location>
        <begin position="271"/>
        <end position="291"/>
    </location>
</feature>
<feature type="transmembrane region" description="Helical" evidence="2">
    <location>
        <begin position="462"/>
        <end position="482"/>
    </location>
</feature>
<feature type="transmembrane region" description="Helical" evidence="2">
    <location>
        <begin position="241"/>
        <end position="259"/>
    </location>
</feature>
<evidence type="ECO:0000313" key="4">
    <source>
        <dbReference type="Proteomes" id="UP000190539"/>
    </source>
</evidence>
<dbReference type="RefSeq" id="WP_077966878.1">
    <property type="nucleotide sequence ID" value="NZ_CP045178.1"/>
</dbReference>
<reference evidence="3 4" key="1">
    <citation type="submission" date="2017-02" db="EMBL/GenBank/DDBJ databases">
        <title>Draft Genome Sequence of Streptomyces tsukubaensis F601, a Producer of the immunosuppressant tacrolimus FK506.</title>
        <authorList>
            <person name="Zong G."/>
            <person name="Zhong C."/>
            <person name="Fu J."/>
            <person name="Qin R."/>
            <person name="Cao G."/>
        </authorList>
    </citation>
    <scope>NUCLEOTIDE SEQUENCE [LARGE SCALE GENOMIC DNA]</scope>
    <source>
        <strain evidence="3 4">F601</strain>
    </source>
</reference>
<organism evidence="3 4">
    <name type="scientific">Streptomyces tsukubensis</name>
    <dbReference type="NCBI Taxonomy" id="83656"/>
    <lineage>
        <taxon>Bacteria</taxon>
        <taxon>Bacillati</taxon>
        <taxon>Actinomycetota</taxon>
        <taxon>Actinomycetes</taxon>
        <taxon>Kitasatosporales</taxon>
        <taxon>Streptomycetaceae</taxon>
        <taxon>Streptomyces</taxon>
    </lineage>
</organism>
<evidence type="ECO:0000256" key="1">
    <source>
        <dbReference type="SAM" id="MobiDB-lite"/>
    </source>
</evidence>
<comment type="caution">
    <text evidence="3">The sequence shown here is derived from an EMBL/GenBank/DDBJ whole genome shotgun (WGS) entry which is preliminary data.</text>
</comment>
<evidence type="ECO:0000256" key="2">
    <source>
        <dbReference type="SAM" id="Phobius"/>
    </source>
</evidence>
<protein>
    <recommendedName>
        <fullName evidence="5">Secreted protein</fullName>
    </recommendedName>
</protein>
<feature type="compositionally biased region" description="Low complexity" evidence="1">
    <location>
        <begin position="8"/>
        <end position="19"/>
    </location>
</feature>